<dbReference type="SUPFAM" id="SSF52172">
    <property type="entry name" value="CheY-like"/>
    <property type="match status" value="1"/>
</dbReference>
<proteinExistence type="predicted"/>
<dbReference type="InterPro" id="IPR001789">
    <property type="entry name" value="Sig_transdc_resp-reg_receiver"/>
</dbReference>
<dbReference type="AlphaFoldDB" id="A0A840ZT56"/>
<gene>
    <name evidence="3" type="ORF">HNR00_004761</name>
</gene>
<evidence type="ECO:0000259" key="2">
    <source>
        <dbReference type="PROSITE" id="PS50110"/>
    </source>
</evidence>
<evidence type="ECO:0000313" key="4">
    <source>
        <dbReference type="Proteomes" id="UP000583454"/>
    </source>
</evidence>
<protein>
    <submittedName>
        <fullName evidence="3">CheY-like chemotaxis protein</fullName>
    </submittedName>
</protein>
<reference evidence="3 4" key="1">
    <citation type="submission" date="2020-08" db="EMBL/GenBank/DDBJ databases">
        <title>Genomic Encyclopedia of Type Strains, Phase IV (KMG-IV): sequencing the most valuable type-strain genomes for metagenomic binning, comparative biology and taxonomic classification.</title>
        <authorList>
            <person name="Goeker M."/>
        </authorList>
    </citation>
    <scope>NUCLEOTIDE SEQUENCE [LARGE SCALE GENOMIC DNA]</scope>
    <source>
        <strain evidence="3 4">DSM 2163</strain>
    </source>
</reference>
<dbReference type="GO" id="GO:0000160">
    <property type="term" value="P:phosphorelay signal transduction system"/>
    <property type="evidence" value="ECO:0007669"/>
    <property type="project" value="InterPro"/>
</dbReference>
<dbReference type="RefSeq" id="WP_183573598.1">
    <property type="nucleotide sequence ID" value="NZ_JACHOP010000032.1"/>
</dbReference>
<dbReference type="PROSITE" id="PS50110">
    <property type="entry name" value="RESPONSE_REGULATORY"/>
    <property type="match status" value="1"/>
</dbReference>
<dbReference type="EMBL" id="JACHOP010000032">
    <property type="protein sequence ID" value="MBB5760021.1"/>
    <property type="molecule type" value="Genomic_DNA"/>
</dbReference>
<organism evidence="3 4">
    <name type="scientific">Methylorubrum rhodinum</name>
    <dbReference type="NCBI Taxonomy" id="29428"/>
    <lineage>
        <taxon>Bacteria</taxon>
        <taxon>Pseudomonadati</taxon>
        <taxon>Pseudomonadota</taxon>
        <taxon>Alphaproteobacteria</taxon>
        <taxon>Hyphomicrobiales</taxon>
        <taxon>Methylobacteriaceae</taxon>
        <taxon>Methylorubrum</taxon>
    </lineage>
</organism>
<feature type="domain" description="Response regulatory" evidence="2">
    <location>
        <begin position="6"/>
        <end position="153"/>
    </location>
</feature>
<accession>A0A840ZT56</accession>
<sequence>MKLQFQLLVVDDHPDTISNSVESLRDHLERNGFSLEVTITSDGELSPKGLRDLARKSGRDFNLVAVDYNLGTQDVNGAKAAKLLRRQLRFTDMIFYSSDPGVHLLGELAAQEVAGVFVARRDELDDALKGLADTVIGKAVDLNHMRGIAMAEVAEMDMMMEEVLESVFASGDPAVQSHAERTLTRLLEGGRGSLSRLEKLVEGGDILALLPNTEVFGSAKRCQAINRVVGVLKARPDGALQVFSAFSVDIIGNRNTLAHAKEDVAQDGTVTLRSAKRGADPVVIDDQWMVDFRGKLRAQKDALGEICRALREHVAAFEAEQAAKA</sequence>
<dbReference type="InterPro" id="IPR011006">
    <property type="entry name" value="CheY-like_superfamily"/>
</dbReference>
<comment type="caution">
    <text evidence="3">The sequence shown here is derived from an EMBL/GenBank/DDBJ whole genome shotgun (WGS) entry which is preliminary data.</text>
</comment>
<evidence type="ECO:0000256" key="1">
    <source>
        <dbReference type="PROSITE-ProRule" id="PRU00169"/>
    </source>
</evidence>
<keyword evidence="1" id="KW-0597">Phosphoprotein</keyword>
<evidence type="ECO:0000313" key="3">
    <source>
        <dbReference type="EMBL" id="MBB5760021.1"/>
    </source>
</evidence>
<dbReference type="Gene3D" id="3.40.50.2300">
    <property type="match status" value="1"/>
</dbReference>
<name>A0A840ZT56_9HYPH</name>
<keyword evidence="4" id="KW-1185">Reference proteome</keyword>
<dbReference type="Proteomes" id="UP000583454">
    <property type="component" value="Unassembled WGS sequence"/>
</dbReference>
<feature type="modified residue" description="4-aspartylphosphate" evidence="1">
    <location>
        <position position="67"/>
    </location>
</feature>